<feature type="compositionally biased region" description="Basic and acidic residues" evidence="5">
    <location>
        <begin position="726"/>
        <end position="736"/>
    </location>
</feature>
<dbReference type="PROSITE" id="PS50105">
    <property type="entry name" value="SAM_DOMAIN"/>
    <property type="match status" value="3"/>
</dbReference>
<protein>
    <recommendedName>
        <fullName evidence="6">SAM domain-containing protein</fullName>
    </recommendedName>
</protein>
<feature type="region of interest" description="Disordered" evidence="5">
    <location>
        <begin position="854"/>
        <end position="911"/>
    </location>
</feature>
<keyword evidence="2" id="KW-0677">Repeat</keyword>
<feature type="compositionally biased region" description="Basic and acidic residues" evidence="5">
    <location>
        <begin position="209"/>
        <end position="219"/>
    </location>
</feature>
<accession>A0AAW0ZXP4</accession>
<dbReference type="InterPro" id="IPR001660">
    <property type="entry name" value="SAM"/>
</dbReference>
<evidence type="ECO:0000313" key="7">
    <source>
        <dbReference type="EMBL" id="KAK9302251.1"/>
    </source>
</evidence>
<dbReference type="InterPro" id="IPR037620">
    <property type="entry name" value="LIP-1_SAM_1"/>
</dbReference>
<feature type="compositionally biased region" description="Polar residues" evidence="5">
    <location>
        <begin position="710"/>
        <end position="723"/>
    </location>
</feature>
<gene>
    <name evidence="7" type="ORF">QLX08_005689</name>
</gene>
<feature type="coiled-coil region" evidence="4">
    <location>
        <begin position="42"/>
        <end position="126"/>
    </location>
</feature>
<dbReference type="InterPro" id="IPR037621">
    <property type="entry name" value="LIP-1_SAM_2"/>
</dbReference>
<dbReference type="CDD" id="cd09565">
    <property type="entry name" value="SAM_liprin-alpha1_2_3_4_repeat2"/>
    <property type="match status" value="1"/>
</dbReference>
<feature type="compositionally biased region" description="Polar residues" evidence="5">
    <location>
        <begin position="778"/>
        <end position="796"/>
    </location>
</feature>
<dbReference type="CDD" id="cd09562">
    <property type="entry name" value="SAM_liprin-alpha1_2_3_4_repeat1"/>
    <property type="match status" value="1"/>
</dbReference>
<dbReference type="GO" id="GO:0050808">
    <property type="term" value="P:synapse organization"/>
    <property type="evidence" value="ECO:0007669"/>
    <property type="project" value="TreeGrafter"/>
</dbReference>
<name>A0AAW0ZXP4_9HYME</name>
<feature type="compositionally biased region" description="Basic and acidic residues" evidence="5">
    <location>
        <begin position="854"/>
        <end position="863"/>
    </location>
</feature>
<sequence length="1192" mass="134048">MWNMMCDVMPTIAEDSISQRSSQYSGEDANFEQLMVSMLDERDKLVESLRESQERLQETEARLQEVEKERDSLNRQLNANIPQDFSQLTKELAAARESILEREEEISELKAERNNTRLLLEHLECLVSRHERSLRMTVVKRQAAAQSGVSSEVEVLKALKSLFEHHKALDEKVRERLRVALERNTSLEEELVITKEELQQYKLSGHATKNIEDRPKENGQTEDGQQQNKSSELSTWQRRVAELSGRVTELEETLSKTQKDLLKTQETNVKLQRDLRENVAQKEDQEERIATLEKRYLNAQRESTSLHDLNEKLEQELQHKKAQLKLQEEKIAAIQEKLELAEQKLAQYAKLPEMEEQLKQRMEALTQVRRPNQQAQERHGSAEDRIQRLETQLEEKNAEVMRVNQRLKMNEEHNTRLSTTVDKLLSESNERLQVHLKERMHALEEKNALTQELEKTRKIAEDLQNEKADIVKELGKARLEIDNVKRQMLQQEIAFNIQQTDALTRSLSPNAVDPGSFSRSASHSSFDTHSLPRRTGKRPAIEEDPSKNYVARTLAEQEWEKLQQAHVLANVQQAFDVSSDAEGDGDNESLFSCAADVISPTGHTDAQTLALMLQEQLDAINNEIRLIQEEKQSTEARAEELESRVGSLEHMNLLARGRSLERASPPLSGRSTPKSHHSPNRDYLHKYHTAPASMSPAHLHQYAASLASPGQLSESLPASQLQLSGEELHSVSERDSTGGAGSGSDAASPLTARSIRLERVAQALAHSQEELRSRHGQHNNGALNSGTPPSPLSSRHSSQDSLHKNNLSGVGLPIGQLSSSHLHMQSTMSPATAAAVAAAQKKKGIKSSLGRFFSKKEKIKGKDTPMPGDMSGMGGASTPADPDYGDSVSVAGTMGSKSDFDRRKKKSPSMFGSMLDSSRHELLAEAMKAGTPFALWNGPTVVAWLELWVGMPTWYVAACRANVKSGAIMSALSDTEIQREIGISNPLHRLKLRLAIQEMVSLTSPSAPKTSRTTLAFGDMNHEWIGNVWLPSLGLPQYRSTFMECLVDARMLDHLTKKDLRGQLRMVDSFHRTSLQYGISCLKRLNYDRQQLEERRRMAEGANVDVLVWSNDRVIRWVQSIGLKEYGNNLLESGVHGALIALDESFDANSFALALQIPTQNTQARQLLEMEFTNLLTVGTERRLDESNSIKS</sequence>
<comment type="similarity">
    <text evidence="1">Belongs to the liprin family. Liprin-alpha subfamily.</text>
</comment>
<dbReference type="Pfam" id="PF07647">
    <property type="entry name" value="SAM_2"/>
    <property type="match status" value="1"/>
</dbReference>
<dbReference type="Pfam" id="PF25526">
    <property type="entry name" value="LIP-1"/>
    <property type="match status" value="1"/>
</dbReference>
<dbReference type="InterPro" id="IPR029515">
    <property type="entry name" value="Liprin"/>
</dbReference>
<feature type="region of interest" description="Disordered" evidence="5">
    <location>
        <begin position="204"/>
        <end position="235"/>
    </location>
</feature>
<feature type="compositionally biased region" description="Low complexity" evidence="5">
    <location>
        <begin position="516"/>
        <end position="529"/>
    </location>
</feature>
<feature type="coiled-coil region" evidence="4">
    <location>
        <begin position="610"/>
        <end position="651"/>
    </location>
</feature>
<feature type="coiled-coil region" evidence="4">
    <location>
        <begin position="443"/>
        <end position="487"/>
    </location>
</feature>
<reference evidence="7 8" key="1">
    <citation type="submission" date="2024-05" db="EMBL/GenBank/DDBJ databases">
        <title>The nuclear and mitochondrial genome assemblies of Tetragonisca angustula (Apidae: Meliponini), a tiny yet remarkable pollinator in the Neotropics.</title>
        <authorList>
            <person name="Ferrari R."/>
            <person name="Ricardo P.C."/>
            <person name="Dias F.C."/>
            <person name="Araujo N.S."/>
            <person name="Soares D.O."/>
            <person name="Zhou Q.-S."/>
            <person name="Zhu C.-D."/>
            <person name="Coutinho L."/>
            <person name="Airas M.C."/>
            <person name="Batista T.M."/>
        </authorList>
    </citation>
    <scope>NUCLEOTIDE SEQUENCE [LARGE SCALE GENOMIC DNA]</scope>
    <source>
        <strain evidence="7">ASF017062</strain>
        <tissue evidence="7">Abdomen</tissue>
    </source>
</reference>
<evidence type="ECO:0000256" key="4">
    <source>
        <dbReference type="SAM" id="Coils"/>
    </source>
</evidence>
<dbReference type="SMART" id="SM00454">
    <property type="entry name" value="SAM"/>
    <property type="match status" value="3"/>
</dbReference>
<dbReference type="Proteomes" id="UP001432146">
    <property type="component" value="Unassembled WGS sequence"/>
</dbReference>
<feature type="domain" description="SAM" evidence="6">
    <location>
        <begin position="1029"/>
        <end position="1085"/>
    </location>
</feature>
<feature type="domain" description="SAM" evidence="6">
    <location>
        <begin position="936"/>
        <end position="1002"/>
    </location>
</feature>
<feature type="domain" description="SAM" evidence="6">
    <location>
        <begin position="1109"/>
        <end position="1178"/>
    </location>
</feature>
<evidence type="ECO:0000259" key="6">
    <source>
        <dbReference type="PROSITE" id="PS50105"/>
    </source>
</evidence>
<dbReference type="InterPro" id="IPR037622">
    <property type="entry name" value="LIP-1_SAM_3"/>
</dbReference>
<keyword evidence="3 4" id="KW-0175">Coiled coil</keyword>
<evidence type="ECO:0000256" key="3">
    <source>
        <dbReference type="ARBA" id="ARBA00023054"/>
    </source>
</evidence>
<dbReference type="AlphaFoldDB" id="A0AAW0ZXP4"/>
<keyword evidence="8" id="KW-1185">Reference proteome</keyword>
<dbReference type="PANTHER" id="PTHR12587:SF20">
    <property type="entry name" value="LIPRIN-ALPHA, ISOFORM E"/>
    <property type="match status" value="1"/>
</dbReference>
<evidence type="ECO:0000256" key="1">
    <source>
        <dbReference type="ARBA" id="ARBA00007026"/>
    </source>
</evidence>
<dbReference type="GO" id="GO:0005737">
    <property type="term" value="C:cytoplasm"/>
    <property type="evidence" value="ECO:0007669"/>
    <property type="project" value="UniProtKB-ARBA"/>
</dbReference>
<dbReference type="FunFam" id="1.10.150.50:FF:000002">
    <property type="entry name" value="PTPRF interacting protein alpha 1"/>
    <property type="match status" value="1"/>
</dbReference>
<feature type="coiled-coil region" evidence="4">
    <location>
        <begin position="170"/>
        <end position="204"/>
    </location>
</feature>
<feature type="region of interest" description="Disordered" evidence="5">
    <location>
        <begin position="764"/>
        <end position="814"/>
    </location>
</feature>
<organism evidence="7 8">
    <name type="scientific">Tetragonisca angustula</name>
    <dbReference type="NCBI Taxonomy" id="166442"/>
    <lineage>
        <taxon>Eukaryota</taxon>
        <taxon>Metazoa</taxon>
        <taxon>Ecdysozoa</taxon>
        <taxon>Arthropoda</taxon>
        <taxon>Hexapoda</taxon>
        <taxon>Insecta</taxon>
        <taxon>Pterygota</taxon>
        <taxon>Neoptera</taxon>
        <taxon>Endopterygota</taxon>
        <taxon>Hymenoptera</taxon>
        <taxon>Apocrita</taxon>
        <taxon>Aculeata</taxon>
        <taxon>Apoidea</taxon>
        <taxon>Anthophila</taxon>
        <taxon>Apidae</taxon>
        <taxon>Tetragonisca</taxon>
    </lineage>
</organism>
<dbReference type="PANTHER" id="PTHR12587">
    <property type="entry name" value="LAR INTERACTING PROTEIN LIP -RELATED PROTEIN"/>
    <property type="match status" value="1"/>
</dbReference>
<feature type="region of interest" description="Disordered" evidence="5">
    <location>
        <begin position="710"/>
        <end position="748"/>
    </location>
</feature>
<comment type="caution">
    <text evidence="7">The sequence shown here is derived from an EMBL/GenBank/DDBJ whole genome shotgun (WGS) entry which is preliminary data.</text>
</comment>
<dbReference type="Gene3D" id="1.10.150.50">
    <property type="entry name" value="Transcription Factor, Ets-1"/>
    <property type="match status" value="3"/>
</dbReference>
<dbReference type="SUPFAM" id="SSF47769">
    <property type="entry name" value="SAM/Pointed domain"/>
    <property type="match status" value="3"/>
</dbReference>
<feature type="region of interest" description="Disordered" evidence="5">
    <location>
        <begin position="656"/>
        <end position="683"/>
    </location>
</feature>
<evidence type="ECO:0000256" key="2">
    <source>
        <dbReference type="ARBA" id="ARBA00022737"/>
    </source>
</evidence>
<feature type="compositionally biased region" description="Polar residues" evidence="5">
    <location>
        <begin position="221"/>
        <end position="235"/>
    </location>
</feature>
<dbReference type="CDD" id="cd09568">
    <property type="entry name" value="SAM_liprin-alpha1_2_3_4_repeat3"/>
    <property type="match status" value="1"/>
</dbReference>
<evidence type="ECO:0000313" key="8">
    <source>
        <dbReference type="Proteomes" id="UP001432146"/>
    </source>
</evidence>
<dbReference type="GO" id="GO:0048786">
    <property type="term" value="C:presynaptic active zone"/>
    <property type="evidence" value="ECO:0007669"/>
    <property type="project" value="TreeGrafter"/>
</dbReference>
<feature type="region of interest" description="Disordered" evidence="5">
    <location>
        <begin position="506"/>
        <end position="548"/>
    </location>
</feature>
<proteinExistence type="inferred from homology"/>
<evidence type="ECO:0000256" key="5">
    <source>
        <dbReference type="SAM" id="MobiDB-lite"/>
    </source>
</evidence>
<dbReference type="FunFam" id="1.10.150.50:FF:000004">
    <property type="entry name" value="PTPRF interacting protein alpha 1"/>
    <property type="match status" value="1"/>
</dbReference>
<dbReference type="InterPro" id="IPR013761">
    <property type="entry name" value="SAM/pointed_sf"/>
</dbReference>
<dbReference type="EMBL" id="JAWNGG020000098">
    <property type="protein sequence ID" value="KAK9302251.1"/>
    <property type="molecule type" value="Genomic_DNA"/>
</dbReference>
<dbReference type="InterPro" id="IPR057892">
    <property type="entry name" value="LIP-1_CC2"/>
</dbReference>
<dbReference type="Pfam" id="PF00536">
    <property type="entry name" value="SAM_1"/>
    <property type="match status" value="2"/>
</dbReference>